<dbReference type="PANTHER" id="PTHR30154">
    <property type="entry name" value="LEUCINE-RESPONSIVE REGULATORY PROTEIN"/>
    <property type="match status" value="1"/>
</dbReference>
<reference evidence="6" key="1">
    <citation type="submission" date="2017-04" db="EMBL/GenBank/DDBJ databases">
        <authorList>
            <person name="Varghese N."/>
            <person name="Submissions S."/>
        </authorList>
    </citation>
    <scope>NUCLEOTIDE SEQUENCE [LARGE SCALE GENOMIC DNA]</scope>
    <source>
        <strain evidence="6">DSM 22618</strain>
    </source>
</reference>
<sequence length="140" mass="15667">MNDTDRQLLALLRDDARMSVTTLAEKLRVSRATVQNRINKLEETGVIVGYTVRLKPEAETHRIRAWMGIAVEGNKAPSVLQALRGDPNVQTLHSTNGRWDIVTELRADSLEQFDRVLGRIRLIPGIASTETSILLSTHKV</sequence>
<name>A0A1Y6BM72_9NEIS</name>
<dbReference type="InterPro" id="IPR000485">
    <property type="entry name" value="AsnC-type_HTH_dom"/>
</dbReference>
<dbReference type="InterPro" id="IPR036388">
    <property type="entry name" value="WH-like_DNA-bd_sf"/>
</dbReference>
<dbReference type="Gene3D" id="1.10.10.10">
    <property type="entry name" value="Winged helix-like DNA-binding domain superfamily/Winged helix DNA-binding domain"/>
    <property type="match status" value="1"/>
</dbReference>
<dbReference type="SMART" id="SM00344">
    <property type="entry name" value="HTH_ASNC"/>
    <property type="match status" value="1"/>
</dbReference>
<dbReference type="InterPro" id="IPR019887">
    <property type="entry name" value="Tscrpt_reg_AsnC/Lrp_C"/>
</dbReference>
<proteinExistence type="predicted"/>
<dbReference type="Pfam" id="PF13412">
    <property type="entry name" value="HTH_24"/>
    <property type="match status" value="1"/>
</dbReference>
<evidence type="ECO:0000256" key="3">
    <source>
        <dbReference type="ARBA" id="ARBA00023163"/>
    </source>
</evidence>
<gene>
    <name evidence="5" type="ORF">SAMN02745746_01160</name>
</gene>
<dbReference type="InterPro" id="IPR036390">
    <property type="entry name" value="WH_DNA-bd_sf"/>
</dbReference>
<protein>
    <submittedName>
        <fullName evidence="5">DNA-binding transcriptional regulator, Lrp family</fullName>
    </submittedName>
</protein>
<dbReference type="PANTHER" id="PTHR30154:SF53">
    <property type="entry name" value="HTH-TYPE TRANSCRIPTIONAL REGULATOR LRPC"/>
    <property type="match status" value="1"/>
</dbReference>
<keyword evidence="1" id="KW-0805">Transcription regulation</keyword>
<evidence type="ECO:0000256" key="1">
    <source>
        <dbReference type="ARBA" id="ARBA00023015"/>
    </source>
</evidence>
<keyword evidence="2 5" id="KW-0238">DNA-binding</keyword>
<dbReference type="Gene3D" id="3.30.70.920">
    <property type="match status" value="1"/>
</dbReference>
<dbReference type="GO" id="GO:0043565">
    <property type="term" value="F:sequence-specific DNA binding"/>
    <property type="evidence" value="ECO:0007669"/>
    <property type="project" value="InterPro"/>
</dbReference>
<feature type="domain" description="HTH asnC-type" evidence="4">
    <location>
        <begin position="1"/>
        <end position="70"/>
    </location>
</feature>
<dbReference type="GO" id="GO:0005829">
    <property type="term" value="C:cytosol"/>
    <property type="evidence" value="ECO:0007669"/>
    <property type="project" value="TreeGrafter"/>
</dbReference>
<dbReference type="SUPFAM" id="SSF46785">
    <property type="entry name" value="Winged helix' DNA-binding domain"/>
    <property type="match status" value="1"/>
</dbReference>
<accession>A0A1Y6BM72</accession>
<evidence type="ECO:0000259" key="4">
    <source>
        <dbReference type="PROSITE" id="PS50956"/>
    </source>
</evidence>
<dbReference type="Proteomes" id="UP000192920">
    <property type="component" value="Unassembled WGS sequence"/>
</dbReference>
<keyword evidence="3" id="KW-0804">Transcription</keyword>
<dbReference type="AlphaFoldDB" id="A0A1Y6BM72"/>
<dbReference type="STRING" id="1123014.SAMN02745746_01160"/>
<dbReference type="GO" id="GO:0043200">
    <property type="term" value="P:response to amino acid"/>
    <property type="evidence" value="ECO:0007669"/>
    <property type="project" value="TreeGrafter"/>
</dbReference>
<dbReference type="PRINTS" id="PR00033">
    <property type="entry name" value="HTHASNC"/>
</dbReference>
<dbReference type="InterPro" id="IPR011991">
    <property type="entry name" value="ArsR-like_HTH"/>
</dbReference>
<evidence type="ECO:0000313" key="5">
    <source>
        <dbReference type="EMBL" id="SMF07961.1"/>
    </source>
</evidence>
<dbReference type="InterPro" id="IPR011008">
    <property type="entry name" value="Dimeric_a/b-barrel"/>
</dbReference>
<dbReference type="GO" id="GO:0006355">
    <property type="term" value="P:regulation of DNA-templated transcription"/>
    <property type="evidence" value="ECO:0007669"/>
    <property type="project" value="UniProtKB-ARBA"/>
</dbReference>
<evidence type="ECO:0000313" key="6">
    <source>
        <dbReference type="Proteomes" id="UP000192920"/>
    </source>
</evidence>
<dbReference type="EMBL" id="FXAG01000004">
    <property type="protein sequence ID" value="SMF07961.1"/>
    <property type="molecule type" value="Genomic_DNA"/>
</dbReference>
<dbReference type="PROSITE" id="PS50956">
    <property type="entry name" value="HTH_ASNC_2"/>
    <property type="match status" value="1"/>
</dbReference>
<dbReference type="Pfam" id="PF01037">
    <property type="entry name" value="AsnC_trans_reg"/>
    <property type="match status" value="1"/>
</dbReference>
<dbReference type="SUPFAM" id="SSF54909">
    <property type="entry name" value="Dimeric alpha+beta barrel"/>
    <property type="match status" value="1"/>
</dbReference>
<organism evidence="5 6">
    <name type="scientific">Pseudogulbenkiania subflava DSM 22618</name>
    <dbReference type="NCBI Taxonomy" id="1123014"/>
    <lineage>
        <taxon>Bacteria</taxon>
        <taxon>Pseudomonadati</taxon>
        <taxon>Pseudomonadota</taxon>
        <taxon>Betaproteobacteria</taxon>
        <taxon>Neisseriales</taxon>
        <taxon>Chromobacteriaceae</taxon>
        <taxon>Pseudogulbenkiania</taxon>
    </lineage>
</organism>
<evidence type="ECO:0000256" key="2">
    <source>
        <dbReference type="ARBA" id="ARBA00023125"/>
    </source>
</evidence>
<dbReference type="RefSeq" id="WP_085275479.1">
    <property type="nucleotide sequence ID" value="NZ_FXAG01000004.1"/>
</dbReference>
<keyword evidence="6" id="KW-1185">Reference proteome</keyword>
<dbReference type="CDD" id="cd00090">
    <property type="entry name" value="HTH_ARSR"/>
    <property type="match status" value="1"/>
</dbReference>
<dbReference type="InterPro" id="IPR019888">
    <property type="entry name" value="Tscrpt_reg_AsnC-like"/>
</dbReference>